<evidence type="ECO:0000313" key="2">
    <source>
        <dbReference type="Proteomes" id="UP001255601"/>
    </source>
</evidence>
<dbReference type="RefSeq" id="WP_309770752.1">
    <property type="nucleotide sequence ID" value="NZ_JAVIZC010000002.1"/>
</dbReference>
<dbReference type="Proteomes" id="UP001255601">
    <property type="component" value="Unassembled WGS sequence"/>
</dbReference>
<comment type="caution">
    <text evidence="1">The sequence shown here is derived from an EMBL/GenBank/DDBJ whole genome shotgun (WGS) entry which is preliminary data.</text>
</comment>
<gene>
    <name evidence="1" type="ORF">QE369_002042</name>
</gene>
<sequence>MSFRSQTVSFGFYRFDFTPLSISELRNYVAEDPSDFSTTTLVPICDVPLEHMLAECGGKEWVMPIGNDAACRLFPGGRVTMWYFADDSWKSSFVAEAAAKVTVATPRALAELEEKLGNELDKALMNARLSTLQSAVCEEEDENRASIETL</sequence>
<dbReference type="EMBL" id="JAVIZC010000002">
    <property type="protein sequence ID" value="MDR6101845.1"/>
    <property type="molecule type" value="Genomic_DNA"/>
</dbReference>
<accession>A0AAJ2ER59</accession>
<organism evidence="1 2">
    <name type="scientific">Agrobacterium larrymoorei</name>
    <dbReference type="NCBI Taxonomy" id="160699"/>
    <lineage>
        <taxon>Bacteria</taxon>
        <taxon>Pseudomonadati</taxon>
        <taxon>Pseudomonadota</taxon>
        <taxon>Alphaproteobacteria</taxon>
        <taxon>Hyphomicrobiales</taxon>
        <taxon>Rhizobiaceae</taxon>
        <taxon>Rhizobium/Agrobacterium group</taxon>
        <taxon>Agrobacterium</taxon>
    </lineage>
</organism>
<evidence type="ECO:0000313" key="1">
    <source>
        <dbReference type="EMBL" id="MDR6101845.1"/>
    </source>
</evidence>
<protein>
    <submittedName>
        <fullName evidence="1">Uncharacterized protein</fullName>
    </submittedName>
</protein>
<proteinExistence type="predicted"/>
<dbReference type="AlphaFoldDB" id="A0AAJ2ER59"/>
<name>A0AAJ2ER59_9HYPH</name>
<reference evidence="1" key="1">
    <citation type="submission" date="2023-08" db="EMBL/GenBank/DDBJ databases">
        <title>Functional and genomic diversity of the sorghum phyllosphere microbiome.</title>
        <authorList>
            <person name="Shade A."/>
        </authorList>
    </citation>
    <scope>NUCLEOTIDE SEQUENCE</scope>
    <source>
        <strain evidence="1">SORGH_AS_0974</strain>
    </source>
</reference>